<feature type="compositionally biased region" description="Polar residues" evidence="1">
    <location>
        <begin position="129"/>
        <end position="144"/>
    </location>
</feature>
<feature type="compositionally biased region" description="Low complexity" evidence="1">
    <location>
        <begin position="79"/>
        <end position="89"/>
    </location>
</feature>
<proteinExistence type="predicted"/>
<evidence type="ECO:0000256" key="1">
    <source>
        <dbReference type="SAM" id="MobiDB-lite"/>
    </source>
</evidence>
<name>A0A316UDC4_9BASI</name>
<feature type="region of interest" description="Disordered" evidence="1">
    <location>
        <begin position="71"/>
        <end position="149"/>
    </location>
</feature>
<evidence type="ECO:0000256" key="2">
    <source>
        <dbReference type="SAM" id="SignalP"/>
    </source>
</evidence>
<feature type="signal peptide" evidence="2">
    <location>
        <begin position="1"/>
        <end position="20"/>
    </location>
</feature>
<keyword evidence="2" id="KW-0732">Signal</keyword>
<protein>
    <submittedName>
        <fullName evidence="3">Uncharacterized protein</fullName>
    </submittedName>
</protein>
<dbReference type="EMBL" id="KZ819322">
    <property type="protein sequence ID" value="PWN22888.1"/>
    <property type="molecule type" value="Genomic_DNA"/>
</dbReference>
<dbReference type="Proteomes" id="UP000245942">
    <property type="component" value="Unassembled WGS sequence"/>
</dbReference>
<evidence type="ECO:0000313" key="3">
    <source>
        <dbReference type="EMBL" id="PWN22888.1"/>
    </source>
</evidence>
<accession>A0A316UDC4</accession>
<feature type="chain" id="PRO_5016303381" evidence="2">
    <location>
        <begin position="21"/>
        <end position="162"/>
    </location>
</feature>
<evidence type="ECO:0000313" key="4">
    <source>
        <dbReference type="Proteomes" id="UP000245942"/>
    </source>
</evidence>
<dbReference type="AlphaFoldDB" id="A0A316UDC4"/>
<gene>
    <name evidence="3" type="ORF">BCV69DRAFT_275767</name>
</gene>
<keyword evidence="4" id="KW-1185">Reference proteome</keyword>
<sequence length="162" mass="17445">MKFAVLPCLLLLAAATCVLATKTTNEPAHLYFRTDSLKRESFEVASDTTSQLKARAGGFLKKLKGCVACGALPNGASTSSPPRRGQSRSPRGHVEERPSPSPSRQGSRSPSPAPSPAPPPQRHKDVIATPNNRKLLNFPPSTSGVVRLPQGDLQFMHNWPKK</sequence>
<reference evidence="3 4" key="1">
    <citation type="journal article" date="2018" name="Mol. Biol. Evol.">
        <title>Broad Genomic Sampling Reveals a Smut Pathogenic Ancestry of the Fungal Clade Ustilaginomycotina.</title>
        <authorList>
            <person name="Kijpornyongpan T."/>
            <person name="Mondo S.J."/>
            <person name="Barry K."/>
            <person name="Sandor L."/>
            <person name="Lee J."/>
            <person name="Lipzen A."/>
            <person name="Pangilinan J."/>
            <person name="LaButti K."/>
            <person name="Hainaut M."/>
            <person name="Henrissat B."/>
            <person name="Grigoriev I.V."/>
            <person name="Spatafora J.W."/>
            <person name="Aime M.C."/>
        </authorList>
    </citation>
    <scope>NUCLEOTIDE SEQUENCE [LARGE SCALE GENOMIC DNA]</scope>
    <source>
        <strain evidence="3 4">MCA 4718</strain>
    </source>
</reference>
<dbReference type="RefSeq" id="XP_025350048.1">
    <property type="nucleotide sequence ID" value="XM_025491090.1"/>
</dbReference>
<feature type="compositionally biased region" description="Pro residues" evidence="1">
    <location>
        <begin position="111"/>
        <end position="120"/>
    </location>
</feature>
<dbReference type="GeneID" id="37012824"/>
<organism evidence="3 4">
    <name type="scientific">Pseudomicrostroma glucosiphilum</name>
    <dbReference type="NCBI Taxonomy" id="1684307"/>
    <lineage>
        <taxon>Eukaryota</taxon>
        <taxon>Fungi</taxon>
        <taxon>Dikarya</taxon>
        <taxon>Basidiomycota</taxon>
        <taxon>Ustilaginomycotina</taxon>
        <taxon>Exobasidiomycetes</taxon>
        <taxon>Microstromatales</taxon>
        <taxon>Microstromatales incertae sedis</taxon>
        <taxon>Pseudomicrostroma</taxon>
    </lineage>
</organism>